<protein>
    <submittedName>
        <fullName evidence="2">Uncharacterized protein</fullName>
    </submittedName>
</protein>
<proteinExistence type="predicted"/>
<accession>A0A2V2N155</accession>
<reference evidence="2 3" key="1">
    <citation type="submission" date="2018-05" db="EMBL/GenBank/DDBJ databases">
        <title>Draft genome of Methanospirillum stamsii Pt1.</title>
        <authorList>
            <person name="Dueholm M.S."/>
            <person name="Nielsen P.H."/>
            <person name="Bakmann L.F."/>
            <person name="Otzen D.E."/>
        </authorList>
    </citation>
    <scope>NUCLEOTIDE SEQUENCE [LARGE SCALE GENOMIC DNA]</scope>
    <source>
        <strain evidence="2 3">Pt1</strain>
    </source>
</reference>
<name>A0A2V2N155_9EURY</name>
<feature type="transmembrane region" description="Helical" evidence="1">
    <location>
        <begin position="135"/>
        <end position="154"/>
    </location>
</feature>
<keyword evidence="3" id="KW-1185">Reference proteome</keyword>
<dbReference type="GeneID" id="97608806"/>
<sequence>MDFIRNIHPRDSAIPSGSKSIRDDLPILLLALVPMAIIVPVLPSGFSSRMVIVFFLTLLFITGIYSMRGDRRRFLMSCIFALIATESFWVSLWPSASSLFLPAEFFLLLFLTHLAAYLSWELVFSEGTIFDEISIISALLLTGGMILGTGLHLAGLISKTVRYDPATIHSSFALAIPEGVMLLIRGGDHSFGTSPLVMIILMAGTMAGFLLLIVSAGKIASIYTKKNVANEEKERN</sequence>
<feature type="transmembrane region" description="Helical" evidence="1">
    <location>
        <begin position="74"/>
        <end position="93"/>
    </location>
</feature>
<feature type="transmembrane region" description="Helical" evidence="1">
    <location>
        <begin position="25"/>
        <end position="42"/>
    </location>
</feature>
<comment type="caution">
    <text evidence="2">The sequence shown here is derived from an EMBL/GenBank/DDBJ whole genome shotgun (WGS) entry which is preliminary data.</text>
</comment>
<dbReference type="OrthoDB" id="380225at2157"/>
<dbReference type="RefSeq" id="WP_109940900.1">
    <property type="nucleotide sequence ID" value="NZ_CP176366.1"/>
</dbReference>
<dbReference type="Proteomes" id="UP000245934">
    <property type="component" value="Unassembled WGS sequence"/>
</dbReference>
<keyword evidence="1" id="KW-0472">Membrane</keyword>
<keyword evidence="1" id="KW-0812">Transmembrane</keyword>
<evidence type="ECO:0000313" key="3">
    <source>
        <dbReference type="Proteomes" id="UP000245934"/>
    </source>
</evidence>
<evidence type="ECO:0000313" key="2">
    <source>
        <dbReference type="EMBL" id="PWR73489.1"/>
    </source>
</evidence>
<dbReference type="AlphaFoldDB" id="A0A2V2N155"/>
<organism evidence="2 3">
    <name type="scientific">Methanospirillum stamsii</name>
    <dbReference type="NCBI Taxonomy" id="1277351"/>
    <lineage>
        <taxon>Archaea</taxon>
        <taxon>Methanobacteriati</taxon>
        <taxon>Methanobacteriota</taxon>
        <taxon>Stenosarchaea group</taxon>
        <taxon>Methanomicrobia</taxon>
        <taxon>Methanomicrobiales</taxon>
        <taxon>Methanospirillaceae</taxon>
        <taxon>Methanospirillum</taxon>
    </lineage>
</organism>
<evidence type="ECO:0000256" key="1">
    <source>
        <dbReference type="SAM" id="Phobius"/>
    </source>
</evidence>
<feature type="transmembrane region" description="Helical" evidence="1">
    <location>
        <begin position="105"/>
        <end position="123"/>
    </location>
</feature>
<feature type="transmembrane region" description="Helical" evidence="1">
    <location>
        <begin position="196"/>
        <end position="217"/>
    </location>
</feature>
<gene>
    <name evidence="2" type="ORF">DLD82_09580</name>
</gene>
<keyword evidence="1" id="KW-1133">Transmembrane helix</keyword>
<feature type="transmembrane region" description="Helical" evidence="1">
    <location>
        <begin position="48"/>
        <end position="67"/>
    </location>
</feature>
<dbReference type="EMBL" id="QGMZ01000018">
    <property type="protein sequence ID" value="PWR73489.1"/>
    <property type="molecule type" value="Genomic_DNA"/>
</dbReference>